<evidence type="ECO:0000256" key="2">
    <source>
        <dbReference type="ARBA" id="ARBA00009399"/>
    </source>
</evidence>
<keyword evidence="4 6" id="KW-1133">Transmembrane helix</keyword>
<sequence>MNYYFKFKSELEKRHLWEVFIYLFFGGLATLVNFITYFVARDTLNLNLFTSNTISWIAAVLFAFITNKLWVFQSKSENFLELSIEFAKFIFYRILSYGIDMGVMFLLIEGIGVSDFWSKLITQIIVVIANYLFSKLFIFKPKDKIV</sequence>
<evidence type="ECO:0000313" key="8">
    <source>
        <dbReference type="EMBL" id="PAB00620.1"/>
    </source>
</evidence>
<accession>A0A267HSV3</accession>
<feature type="transmembrane region" description="Helical" evidence="6">
    <location>
        <begin position="20"/>
        <end position="40"/>
    </location>
</feature>
<organism evidence="8 9">
    <name type="scientific">Enterococcus canintestini</name>
    <dbReference type="NCBI Taxonomy" id="317010"/>
    <lineage>
        <taxon>Bacteria</taxon>
        <taxon>Bacillati</taxon>
        <taxon>Bacillota</taxon>
        <taxon>Bacilli</taxon>
        <taxon>Lactobacillales</taxon>
        <taxon>Enterococcaceae</taxon>
        <taxon>Enterococcus</taxon>
    </lineage>
</organism>
<feature type="transmembrane region" description="Helical" evidence="6">
    <location>
        <begin position="120"/>
        <end position="139"/>
    </location>
</feature>
<dbReference type="GO" id="GO:0005886">
    <property type="term" value="C:plasma membrane"/>
    <property type="evidence" value="ECO:0007669"/>
    <property type="project" value="TreeGrafter"/>
</dbReference>
<dbReference type="EMBL" id="LHUG01000006">
    <property type="protein sequence ID" value="PAB00620.1"/>
    <property type="molecule type" value="Genomic_DNA"/>
</dbReference>
<comment type="subcellular location">
    <subcellularLocation>
        <location evidence="1">Membrane</location>
        <topology evidence="1">Multi-pass membrane protein</topology>
    </subcellularLocation>
</comment>
<proteinExistence type="inferred from homology"/>
<dbReference type="Pfam" id="PF04138">
    <property type="entry name" value="GtrA_DPMS_TM"/>
    <property type="match status" value="1"/>
</dbReference>
<dbReference type="InterPro" id="IPR007267">
    <property type="entry name" value="GtrA_DPMS_TM"/>
</dbReference>
<evidence type="ECO:0000256" key="5">
    <source>
        <dbReference type="ARBA" id="ARBA00023136"/>
    </source>
</evidence>
<dbReference type="PANTHER" id="PTHR38459:SF5">
    <property type="entry name" value="CELL WALL TEICHOIC ACID GLYCOSYLATION PROTEIN GTCA"/>
    <property type="match status" value="1"/>
</dbReference>
<evidence type="ECO:0000259" key="7">
    <source>
        <dbReference type="Pfam" id="PF04138"/>
    </source>
</evidence>
<protein>
    <submittedName>
        <fullName evidence="8">Teichoic acid glycosylation protein</fullName>
    </submittedName>
</protein>
<keyword evidence="3 6" id="KW-0812">Transmembrane</keyword>
<evidence type="ECO:0000256" key="3">
    <source>
        <dbReference type="ARBA" id="ARBA00022692"/>
    </source>
</evidence>
<keyword evidence="5 6" id="KW-0472">Membrane</keyword>
<feature type="transmembrane region" description="Helical" evidence="6">
    <location>
        <begin position="90"/>
        <end position="108"/>
    </location>
</feature>
<dbReference type="Proteomes" id="UP000216797">
    <property type="component" value="Unassembled WGS sequence"/>
</dbReference>
<dbReference type="InterPro" id="IPR051401">
    <property type="entry name" value="GtrA_CellWall_Glycosyl"/>
</dbReference>
<evidence type="ECO:0000256" key="4">
    <source>
        <dbReference type="ARBA" id="ARBA00022989"/>
    </source>
</evidence>
<comment type="similarity">
    <text evidence="2">Belongs to the GtrA family.</text>
</comment>
<reference evidence="8 9" key="1">
    <citation type="submission" date="2015-08" db="EMBL/GenBank/DDBJ databases">
        <title>Enterococcus genome sequence.</title>
        <authorList>
            <person name="Acedo J.Z."/>
            <person name="Vederas J.C."/>
        </authorList>
    </citation>
    <scope>NUCLEOTIDE SEQUENCE [LARGE SCALE GENOMIC DNA]</scope>
    <source>
        <strain evidence="8 9">49</strain>
    </source>
</reference>
<dbReference type="GO" id="GO:0000271">
    <property type="term" value="P:polysaccharide biosynthetic process"/>
    <property type="evidence" value="ECO:0007669"/>
    <property type="project" value="InterPro"/>
</dbReference>
<keyword evidence="9" id="KW-1185">Reference proteome</keyword>
<feature type="transmembrane region" description="Helical" evidence="6">
    <location>
        <begin position="46"/>
        <end position="70"/>
    </location>
</feature>
<feature type="domain" description="GtrA/DPMS transmembrane" evidence="7">
    <location>
        <begin position="22"/>
        <end position="139"/>
    </location>
</feature>
<name>A0A267HSV3_9ENTE</name>
<evidence type="ECO:0000313" key="9">
    <source>
        <dbReference type="Proteomes" id="UP000216797"/>
    </source>
</evidence>
<comment type="caution">
    <text evidence="8">The sequence shown here is derived from an EMBL/GenBank/DDBJ whole genome shotgun (WGS) entry which is preliminary data.</text>
</comment>
<dbReference type="AlphaFoldDB" id="A0A267HSV3"/>
<dbReference type="PANTHER" id="PTHR38459">
    <property type="entry name" value="PROPHAGE BACTOPRENOL-LINKED GLUCOSE TRANSLOCASE HOMOLOG"/>
    <property type="match status" value="1"/>
</dbReference>
<gene>
    <name evidence="8" type="ORF">AKL21_09005</name>
</gene>
<evidence type="ECO:0000256" key="6">
    <source>
        <dbReference type="SAM" id="Phobius"/>
    </source>
</evidence>
<dbReference type="RefSeq" id="WP_095006823.1">
    <property type="nucleotide sequence ID" value="NZ_LHUG01000006.1"/>
</dbReference>
<evidence type="ECO:0000256" key="1">
    <source>
        <dbReference type="ARBA" id="ARBA00004141"/>
    </source>
</evidence>